<evidence type="ECO:0000313" key="3">
    <source>
        <dbReference type="Proteomes" id="UP000008068"/>
    </source>
</evidence>
<dbReference type="OrthoDB" id="5830055at2759"/>
<dbReference type="eggNOG" id="ENOG502TGB3">
    <property type="taxonomic scope" value="Eukaryota"/>
</dbReference>
<feature type="compositionally biased region" description="Pro residues" evidence="1">
    <location>
        <begin position="895"/>
        <end position="905"/>
    </location>
</feature>
<evidence type="ECO:0000256" key="1">
    <source>
        <dbReference type="SAM" id="MobiDB-lite"/>
    </source>
</evidence>
<proteinExistence type="predicted"/>
<feature type="region of interest" description="Disordered" evidence="1">
    <location>
        <begin position="875"/>
        <end position="914"/>
    </location>
</feature>
<dbReference type="EMBL" id="GL379860">
    <property type="protein sequence ID" value="EGT57251.1"/>
    <property type="molecule type" value="Genomic_DNA"/>
</dbReference>
<keyword evidence="3" id="KW-1185">Reference proteome</keyword>
<dbReference type="PANTHER" id="PTHR22744">
    <property type="entry name" value="HELIX LOOP HELIX PROTEIN 21-RELATED"/>
    <property type="match status" value="1"/>
</dbReference>
<organism evidence="3">
    <name type="scientific">Caenorhabditis brenneri</name>
    <name type="common">Nematode worm</name>
    <dbReference type="NCBI Taxonomy" id="135651"/>
    <lineage>
        <taxon>Eukaryota</taxon>
        <taxon>Metazoa</taxon>
        <taxon>Ecdysozoa</taxon>
        <taxon>Nematoda</taxon>
        <taxon>Chromadorea</taxon>
        <taxon>Rhabditida</taxon>
        <taxon>Rhabditina</taxon>
        <taxon>Rhabditomorpha</taxon>
        <taxon>Rhabditoidea</taxon>
        <taxon>Rhabditidae</taxon>
        <taxon>Peloderinae</taxon>
        <taxon>Caenorhabditis</taxon>
    </lineage>
</organism>
<dbReference type="HOGENOM" id="CLU_014638_0_0_1"/>
<dbReference type="InParanoid" id="G0NC11"/>
<feature type="region of interest" description="Disordered" evidence="1">
    <location>
        <begin position="94"/>
        <end position="176"/>
    </location>
</feature>
<dbReference type="PANTHER" id="PTHR22744:SF7">
    <property type="entry name" value="BTB DOMAIN-CONTAINING PROTEIN"/>
    <property type="match status" value="1"/>
</dbReference>
<evidence type="ECO:0000313" key="2">
    <source>
        <dbReference type="EMBL" id="EGT57251.1"/>
    </source>
</evidence>
<accession>G0NC11</accession>
<gene>
    <name evidence="2" type="ORF">CAEBREN_00900</name>
</gene>
<dbReference type="FunCoup" id="G0NC11">
    <property type="interactions" value="1892"/>
</dbReference>
<reference evidence="3" key="1">
    <citation type="submission" date="2011-07" db="EMBL/GenBank/DDBJ databases">
        <authorList>
            <consortium name="Caenorhabditis brenneri Sequencing and Analysis Consortium"/>
            <person name="Wilson R.K."/>
        </authorList>
    </citation>
    <scope>NUCLEOTIDE SEQUENCE [LARGE SCALE GENOMIC DNA]</scope>
    <source>
        <strain evidence="3">PB2801</strain>
    </source>
</reference>
<feature type="compositionally biased region" description="Pro residues" evidence="1">
    <location>
        <begin position="146"/>
        <end position="169"/>
    </location>
</feature>
<dbReference type="Proteomes" id="UP000008068">
    <property type="component" value="Unassembled WGS sequence"/>
</dbReference>
<feature type="compositionally biased region" description="Polar residues" evidence="1">
    <location>
        <begin position="101"/>
        <end position="114"/>
    </location>
</feature>
<name>G0NC11_CAEBE</name>
<dbReference type="AlphaFoldDB" id="G0NC11"/>
<sequence>MDEGGEGMREHFFMWGGDPMGGEPHIPPEEIEEIEEVEEAEEVEEVEEVEEDNPVNAFLNPPAPRGGAWRRQLMEQYQNELARALENQRRQMIQRGDPNPWNMNGQQANPFDPQNPNPWMANPYRDPPNANQPNPPNPQDARNPMMPGPLNPPIPPNPVLPPMPVPPNPRNNQNQGEPNLWVHRHPVPFLLLNPQELNPPNPRIREAPDPINPWNELEPAVLERLQREHEERVILHEERQDEEERQRRRDLHFQWIHDRLLRQHERDDRAREQRRVGRHPIHREWLEMGEPFRFFGEEDMEMEMEVEQQRPLRKYPLGSGYPVVSEIVFDKRNNVPQQSVGAHGELDWIVRWSAHHYSPGILAGQCVIAFNGMGNNAYKIYITHESNEPRLEISETDDMVVVDKDHYQIMFPYTLMAAVDNSTDGRYLVPDVTLTLTVHNIEKLDTYTPKDHLWPHGTEWLTYKDFYSIRFDKQAAIERNPHFERILDEMRRGILSEKEALALYDILCLIFHRSFYGTEKYHEVMLNGFKMGFTEGWDRQDLPDTALDFHSRTMLPMYQILTEEDPIEQVHREEPQCGACDIFRLKLNPNILYRRSQMEPMIPIRGHKGQYTIYLEETNHGLLLLVAVSMQVVVRQQAKMKISLFENGLATIRYIYYRIIDKEQKTIKAVVAVLNPVQRQLMIEGKLSLNIQLHVANTEATFIHNYQADMDVDTPYVMPGVINGWLVCQDGKKIGVCKEHVAHHSLWLEQLFFNTAFADCGKDTINVSADSEIVMDLLNIIYHRCHAVHLNKLQDVMELARYWLSPIGTRYVDMAVLRSPLLSKVDKVKLAVLNDLEVCKYIFRHPEYHTTYNLGLPASAVAQLNAITHCNELDSGEKGRQEMVAPDPMEEDPNVPGPAPPPAVPAPEIDAQAP</sequence>
<protein>
    <submittedName>
        <fullName evidence="2">Uncharacterized protein</fullName>
    </submittedName>
</protein>